<comment type="function">
    <text evidence="12">Flavin transferase that catalyzes the transfer of the FMN moiety of FAD and its covalent binding to the hydroxyl group of a threonine residue in a target flavoprotein.</text>
</comment>
<keyword evidence="12" id="KW-0449">Lipoprotein</keyword>
<keyword evidence="12" id="KW-0472">Membrane</keyword>
<comment type="subcellular location">
    <subcellularLocation>
        <location evidence="12">Cell inner membrane</location>
        <topology evidence="12">Lipid-anchor</topology>
        <orientation evidence="12">Periplasmic side</orientation>
    </subcellularLocation>
</comment>
<dbReference type="Pfam" id="PF02424">
    <property type="entry name" value="ApbE"/>
    <property type="match status" value="1"/>
</dbReference>
<keyword evidence="8 11" id="KW-0460">Magnesium</keyword>
<comment type="caution">
    <text evidence="13">The sequence shown here is derived from an EMBL/GenBank/DDBJ whole genome shotgun (WGS) entry which is preliminary data.</text>
</comment>
<evidence type="ECO:0000256" key="10">
    <source>
        <dbReference type="ARBA" id="ARBA00048540"/>
    </source>
</evidence>
<dbReference type="PROSITE" id="PS51257">
    <property type="entry name" value="PROKAR_LIPOPROTEIN"/>
    <property type="match status" value="1"/>
</dbReference>
<dbReference type="InterPro" id="IPR003374">
    <property type="entry name" value="ApbE-like_sf"/>
</dbReference>
<dbReference type="PANTHER" id="PTHR30040:SF2">
    <property type="entry name" value="FAD:PROTEIN FMN TRANSFERASE"/>
    <property type="match status" value="1"/>
</dbReference>
<evidence type="ECO:0000313" key="14">
    <source>
        <dbReference type="Proteomes" id="UP001440599"/>
    </source>
</evidence>
<dbReference type="PIRSF" id="PIRSF006268">
    <property type="entry name" value="ApbE"/>
    <property type="match status" value="1"/>
</dbReference>
<proteinExistence type="inferred from homology"/>
<feature type="chain" id="PRO_5044961040" description="FAD:protein FMN transferase" evidence="12">
    <location>
        <begin position="23"/>
        <end position="347"/>
    </location>
</feature>
<keyword evidence="4 11" id="KW-0285">Flavoprotein</keyword>
<dbReference type="Gene3D" id="3.10.520.10">
    <property type="entry name" value="ApbE-like domains"/>
    <property type="match status" value="1"/>
</dbReference>
<dbReference type="Proteomes" id="UP001440599">
    <property type="component" value="Unassembled WGS sequence"/>
</dbReference>
<evidence type="ECO:0000313" key="13">
    <source>
        <dbReference type="EMBL" id="MEQ2456247.1"/>
    </source>
</evidence>
<dbReference type="GO" id="GO:0016740">
    <property type="term" value="F:transferase activity"/>
    <property type="evidence" value="ECO:0007669"/>
    <property type="project" value="UniProtKB-KW"/>
</dbReference>
<comment type="cofactor">
    <cofactor evidence="1 12">
        <name>Mg(2+)</name>
        <dbReference type="ChEBI" id="CHEBI:18420"/>
    </cofactor>
</comment>
<comment type="similarity">
    <text evidence="11 12">Belongs to the ApbE family.</text>
</comment>
<evidence type="ECO:0000256" key="6">
    <source>
        <dbReference type="ARBA" id="ARBA00022723"/>
    </source>
</evidence>
<evidence type="ECO:0000256" key="1">
    <source>
        <dbReference type="ARBA" id="ARBA00001946"/>
    </source>
</evidence>
<accession>A0ABV1ENU2</accession>
<evidence type="ECO:0000256" key="2">
    <source>
        <dbReference type="ARBA" id="ARBA00011955"/>
    </source>
</evidence>
<gene>
    <name evidence="13" type="ORF">WMO45_06905</name>
</gene>
<evidence type="ECO:0000256" key="11">
    <source>
        <dbReference type="PIRNR" id="PIRNR006268"/>
    </source>
</evidence>
<sequence length="347" mass="37325">MKRRLSVLSAALILLLCSCAPAQTEPASASDTFFAMDTVMSITVYGDMGTQAIQDARSEIQRLESLLSRTDADSQVSQINLHAGDGTWVTVDADLSELLARAQSITELLPGSFDITIAPVMDAWGFTKEEQHVPTQQMLDTAMDLVDSQQLLVDTDASAARLEASGMEIDLGAIAKGFAAGQAQQVIRSTGAESAMLDLGGNVTVIGSKPDGSAWRVAVKDPQNTSEYLCVLTLEDVTASTSGGYERYFEEDGVRYHHIIDPKTGYPADSGLLSVTVVSADPILADALSTALFIEGTDAALDFWRSRDDFELVLCQADGTVLITEGLENGLQTREDTYGYTYEIARR</sequence>
<keyword evidence="5 11" id="KW-0808">Transferase</keyword>
<reference evidence="13 14" key="1">
    <citation type="submission" date="2024-03" db="EMBL/GenBank/DDBJ databases">
        <title>Human intestinal bacterial collection.</title>
        <authorList>
            <person name="Pauvert C."/>
            <person name="Hitch T.C.A."/>
            <person name="Clavel T."/>
        </authorList>
    </citation>
    <scope>NUCLEOTIDE SEQUENCE [LARGE SCALE GENOMIC DNA]</scope>
    <source>
        <strain evidence="13 14">CLA-AP-H34</strain>
    </source>
</reference>
<evidence type="ECO:0000256" key="4">
    <source>
        <dbReference type="ARBA" id="ARBA00022630"/>
    </source>
</evidence>
<dbReference type="SUPFAM" id="SSF143631">
    <property type="entry name" value="ApbE-like"/>
    <property type="match status" value="1"/>
</dbReference>
<dbReference type="EMBL" id="JBBMFT010000003">
    <property type="protein sequence ID" value="MEQ2456247.1"/>
    <property type="molecule type" value="Genomic_DNA"/>
</dbReference>
<dbReference type="InterPro" id="IPR024932">
    <property type="entry name" value="ApbE"/>
</dbReference>
<dbReference type="EC" id="2.7.1.180" evidence="2 11"/>
<keyword evidence="7 11" id="KW-0274">FAD</keyword>
<evidence type="ECO:0000256" key="5">
    <source>
        <dbReference type="ARBA" id="ARBA00022679"/>
    </source>
</evidence>
<keyword evidence="6 11" id="KW-0479">Metal-binding</keyword>
<keyword evidence="12" id="KW-1003">Cell membrane</keyword>
<organism evidence="13 14">
    <name type="scientific">Flavonifractor hominis</name>
    <dbReference type="NCBI Taxonomy" id="3133178"/>
    <lineage>
        <taxon>Bacteria</taxon>
        <taxon>Bacillati</taxon>
        <taxon>Bacillota</taxon>
        <taxon>Clostridia</taxon>
        <taxon>Eubacteriales</taxon>
        <taxon>Oscillospiraceae</taxon>
        <taxon>Flavonifractor</taxon>
    </lineage>
</organism>
<evidence type="ECO:0000256" key="9">
    <source>
        <dbReference type="ARBA" id="ARBA00031306"/>
    </source>
</evidence>
<evidence type="ECO:0000256" key="3">
    <source>
        <dbReference type="ARBA" id="ARBA00016337"/>
    </source>
</evidence>
<keyword evidence="12" id="KW-0997">Cell inner membrane</keyword>
<dbReference type="RefSeq" id="WP_349139833.1">
    <property type="nucleotide sequence ID" value="NZ_JBBMFT010000003.1"/>
</dbReference>
<evidence type="ECO:0000256" key="12">
    <source>
        <dbReference type="RuleBase" id="RU363002"/>
    </source>
</evidence>
<feature type="signal peptide" evidence="12">
    <location>
        <begin position="1"/>
        <end position="22"/>
    </location>
</feature>
<comment type="catalytic activity">
    <reaction evidence="10 11 12">
        <text>L-threonyl-[protein] + FAD = FMN-L-threonyl-[protein] + AMP + H(+)</text>
        <dbReference type="Rhea" id="RHEA:36847"/>
        <dbReference type="Rhea" id="RHEA-COMP:11060"/>
        <dbReference type="Rhea" id="RHEA-COMP:11061"/>
        <dbReference type="ChEBI" id="CHEBI:15378"/>
        <dbReference type="ChEBI" id="CHEBI:30013"/>
        <dbReference type="ChEBI" id="CHEBI:57692"/>
        <dbReference type="ChEBI" id="CHEBI:74257"/>
        <dbReference type="ChEBI" id="CHEBI:456215"/>
        <dbReference type="EC" id="2.7.1.180"/>
    </reaction>
</comment>
<keyword evidence="14" id="KW-1185">Reference proteome</keyword>
<keyword evidence="12" id="KW-0732">Signal</keyword>
<dbReference type="PANTHER" id="PTHR30040">
    <property type="entry name" value="THIAMINE BIOSYNTHESIS LIPOPROTEIN APBE"/>
    <property type="match status" value="1"/>
</dbReference>
<protein>
    <recommendedName>
        <fullName evidence="3 11">FAD:protein FMN transferase</fullName>
        <ecNumber evidence="2 11">2.7.1.180</ecNumber>
    </recommendedName>
    <alternativeName>
        <fullName evidence="9 11">Flavin transferase</fullName>
    </alternativeName>
</protein>
<evidence type="ECO:0000256" key="8">
    <source>
        <dbReference type="ARBA" id="ARBA00022842"/>
    </source>
</evidence>
<name>A0ABV1ENU2_9FIRM</name>
<evidence type="ECO:0000256" key="7">
    <source>
        <dbReference type="ARBA" id="ARBA00022827"/>
    </source>
</evidence>